<name>A0ABU9BB11_9BURK</name>
<dbReference type="CDD" id="cd06464">
    <property type="entry name" value="ACD_sHsps-like"/>
    <property type="match status" value="1"/>
</dbReference>
<dbReference type="Pfam" id="PF00011">
    <property type="entry name" value="HSP20"/>
    <property type="match status" value="1"/>
</dbReference>
<sequence length="145" mass="15964">MLYRSLFPHDVLAELDRLQRGVQGLFDPAPGIRGLARDSFPALNIGRSAEAVEVQAFVPGIDPASLDVQIDRGVLTLSGERKPLPAIDERATRHLDERPSGRFRRVVSLPEDIDPDAVSARCADGVLQIRIARRAAPQPRRITVQ</sequence>
<comment type="caution">
    <text evidence="4">The sequence shown here is derived from an EMBL/GenBank/DDBJ whole genome shotgun (WGS) entry which is preliminary data.</text>
</comment>
<proteinExistence type="inferred from homology"/>
<keyword evidence="5" id="KW-1185">Reference proteome</keyword>
<protein>
    <submittedName>
        <fullName evidence="4">Hsp20/alpha crystallin family protein</fullName>
    </submittedName>
</protein>
<evidence type="ECO:0000313" key="5">
    <source>
        <dbReference type="Proteomes" id="UP001368500"/>
    </source>
</evidence>
<dbReference type="Gene3D" id="2.60.40.790">
    <property type="match status" value="1"/>
</dbReference>
<reference evidence="4 5" key="1">
    <citation type="submission" date="2024-04" db="EMBL/GenBank/DDBJ databases">
        <title>Novel species of the genus Ideonella isolated from streams.</title>
        <authorList>
            <person name="Lu H."/>
        </authorList>
    </citation>
    <scope>NUCLEOTIDE SEQUENCE [LARGE SCALE GENOMIC DNA]</scope>
    <source>
        <strain evidence="4 5">BYS139W</strain>
    </source>
</reference>
<organism evidence="4 5">
    <name type="scientific">Pseudaquabacterium rugosum</name>
    <dbReference type="NCBI Taxonomy" id="2984194"/>
    <lineage>
        <taxon>Bacteria</taxon>
        <taxon>Pseudomonadati</taxon>
        <taxon>Pseudomonadota</taxon>
        <taxon>Betaproteobacteria</taxon>
        <taxon>Burkholderiales</taxon>
        <taxon>Sphaerotilaceae</taxon>
        <taxon>Pseudaquabacterium</taxon>
    </lineage>
</organism>
<evidence type="ECO:0000256" key="2">
    <source>
        <dbReference type="RuleBase" id="RU003616"/>
    </source>
</evidence>
<dbReference type="EMBL" id="JBBUTF010000010">
    <property type="protein sequence ID" value="MEK8026763.1"/>
    <property type="molecule type" value="Genomic_DNA"/>
</dbReference>
<dbReference type="PROSITE" id="PS01031">
    <property type="entry name" value="SHSP"/>
    <property type="match status" value="1"/>
</dbReference>
<gene>
    <name evidence="4" type="ORF">AACH11_12395</name>
</gene>
<dbReference type="InterPro" id="IPR031107">
    <property type="entry name" value="Small_HSP"/>
</dbReference>
<evidence type="ECO:0000256" key="1">
    <source>
        <dbReference type="PROSITE-ProRule" id="PRU00285"/>
    </source>
</evidence>
<accession>A0ABU9BB11</accession>
<dbReference type="RefSeq" id="WP_341374548.1">
    <property type="nucleotide sequence ID" value="NZ_JBBUTF010000010.1"/>
</dbReference>
<dbReference type="SUPFAM" id="SSF49764">
    <property type="entry name" value="HSP20-like chaperones"/>
    <property type="match status" value="1"/>
</dbReference>
<dbReference type="InterPro" id="IPR008978">
    <property type="entry name" value="HSP20-like_chaperone"/>
</dbReference>
<evidence type="ECO:0000313" key="4">
    <source>
        <dbReference type="EMBL" id="MEK8026763.1"/>
    </source>
</evidence>
<dbReference type="PANTHER" id="PTHR11527">
    <property type="entry name" value="HEAT-SHOCK PROTEIN 20 FAMILY MEMBER"/>
    <property type="match status" value="1"/>
</dbReference>
<feature type="domain" description="SHSP" evidence="3">
    <location>
        <begin position="34"/>
        <end position="145"/>
    </location>
</feature>
<comment type="similarity">
    <text evidence="1 2">Belongs to the small heat shock protein (HSP20) family.</text>
</comment>
<evidence type="ECO:0000259" key="3">
    <source>
        <dbReference type="PROSITE" id="PS01031"/>
    </source>
</evidence>
<dbReference type="InterPro" id="IPR002068">
    <property type="entry name" value="A-crystallin/Hsp20_dom"/>
</dbReference>
<dbReference type="Proteomes" id="UP001368500">
    <property type="component" value="Unassembled WGS sequence"/>
</dbReference>